<proteinExistence type="predicted"/>
<dbReference type="Proteomes" id="UP000371041">
    <property type="component" value="Chromosome"/>
</dbReference>
<feature type="domain" description="Bacterial transcriptional activator" evidence="3">
    <location>
        <begin position="2"/>
        <end position="132"/>
    </location>
</feature>
<evidence type="ECO:0000313" key="5">
    <source>
        <dbReference type="Proteomes" id="UP000371041"/>
    </source>
</evidence>
<dbReference type="InterPro" id="IPR005158">
    <property type="entry name" value="BTAD"/>
</dbReference>
<name>A0A5Q3Q6C6_9PSEU</name>
<accession>A0A5Q3Q6C6</accession>
<dbReference type="InterPro" id="IPR051677">
    <property type="entry name" value="AfsR-DnrI-RedD_regulator"/>
</dbReference>
<gene>
    <name evidence="4" type="ORF">GIY23_10505</name>
</gene>
<dbReference type="Gene3D" id="1.25.40.10">
    <property type="entry name" value="Tetratricopeptide repeat domain"/>
    <property type="match status" value="1"/>
</dbReference>
<dbReference type="GO" id="GO:0006355">
    <property type="term" value="P:regulation of DNA-templated transcription"/>
    <property type="evidence" value="ECO:0007669"/>
    <property type="project" value="TreeGrafter"/>
</dbReference>
<dbReference type="AlphaFoldDB" id="A0A5Q3Q6C6"/>
<dbReference type="PANTHER" id="PTHR35807">
    <property type="entry name" value="TRANSCRIPTIONAL REGULATOR REDD-RELATED"/>
    <property type="match status" value="1"/>
</dbReference>
<reference evidence="5" key="1">
    <citation type="submission" date="2019-11" db="EMBL/GenBank/DDBJ databases">
        <title>The complete genome sequence of Saccharopolyspora sp. E2A.</title>
        <authorList>
            <person name="Zhang G."/>
        </authorList>
    </citation>
    <scope>NUCLEOTIDE SEQUENCE [LARGE SCALE GENOMIC DNA]</scope>
    <source>
        <strain evidence="5">E2A</strain>
    </source>
</reference>
<sequence>MHRFRQLVERSRMEEPATAGESLARALELWQGPAVADFVDEGLRELLAAGLEEERLAAVEARFRCDLRSGRAEVAVPGLTEHVAAHPLRERGYRLLMGALRDCGRRAEALAVFQNARQTLAEALGTDPGPEL</sequence>
<dbReference type="EMBL" id="CP045929">
    <property type="protein sequence ID" value="QGK69893.1"/>
    <property type="molecule type" value="Genomic_DNA"/>
</dbReference>
<evidence type="ECO:0000256" key="1">
    <source>
        <dbReference type="ARBA" id="ARBA00023015"/>
    </source>
</evidence>
<evidence type="ECO:0000259" key="3">
    <source>
        <dbReference type="SMART" id="SM01043"/>
    </source>
</evidence>
<dbReference type="Pfam" id="PF03704">
    <property type="entry name" value="BTAD"/>
    <property type="match status" value="1"/>
</dbReference>
<dbReference type="KEGG" id="sace:GIY23_10505"/>
<dbReference type="SUPFAM" id="SSF48452">
    <property type="entry name" value="TPR-like"/>
    <property type="match status" value="1"/>
</dbReference>
<dbReference type="RefSeq" id="WP_154076486.1">
    <property type="nucleotide sequence ID" value="NZ_CP045929.1"/>
</dbReference>
<dbReference type="PANTHER" id="PTHR35807:SF1">
    <property type="entry name" value="TRANSCRIPTIONAL REGULATOR REDD"/>
    <property type="match status" value="1"/>
</dbReference>
<dbReference type="GO" id="GO:0003677">
    <property type="term" value="F:DNA binding"/>
    <property type="evidence" value="ECO:0007669"/>
    <property type="project" value="TreeGrafter"/>
</dbReference>
<evidence type="ECO:0000313" key="4">
    <source>
        <dbReference type="EMBL" id="QGK69893.1"/>
    </source>
</evidence>
<keyword evidence="5" id="KW-1185">Reference proteome</keyword>
<protein>
    <recommendedName>
        <fullName evidence="3">Bacterial transcriptional activator domain-containing protein</fullName>
    </recommendedName>
</protein>
<dbReference type="InterPro" id="IPR011990">
    <property type="entry name" value="TPR-like_helical_dom_sf"/>
</dbReference>
<dbReference type="SMART" id="SM01043">
    <property type="entry name" value="BTAD"/>
    <property type="match status" value="1"/>
</dbReference>
<organism evidence="4 5">
    <name type="scientific">Allosaccharopolyspora coralli</name>
    <dbReference type="NCBI Taxonomy" id="2665642"/>
    <lineage>
        <taxon>Bacteria</taxon>
        <taxon>Bacillati</taxon>
        <taxon>Actinomycetota</taxon>
        <taxon>Actinomycetes</taxon>
        <taxon>Pseudonocardiales</taxon>
        <taxon>Pseudonocardiaceae</taxon>
        <taxon>Allosaccharopolyspora</taxon>
    </lineage>
</organism>
<dbReference type="CDD" id="cd15831">
    <property type="entry name" value="BTAD"/>
    <property type="match status" value="1"/>
</dbReference>
<evidence type="ECO:0000256" key="2">
    <source>
        <dbReference type="ARBA" id="ARBA00023163"/>
    </source>
</evidence>
<keyword evidence="2" id="KW-0804">Transcription</keyword>
<keyword evidence="1" id="KW-0805">Transcription regulation</keyword>